<organism evidence="2 3">
    <name type="scientific">Meloidogyne enterolobii</name>
    <name type="common">Root-knot nematode worm</name>
    <name type="synonym">Meloidogyne mayaguensis</name>
    <dbReference type="NCBI Taxonomy" id="390850"/>
    <lineage>
        <taxon>Eukaryota</taxon>
        <taxon>Metazoa</taxon>
        <taxon>Ecdysozoa</taxon>
        <taxon>Nematoda</taxon>
        <taxon>Chromadorea</taxon>
        <taxon>Rhabditida</taxon>
        <taxon>Tylenchina</taxon>
        <taxon>Tylenchomorpha</taxon>
        <taxon>Tylenchoidea</taxon>
        <taxon>Meloidogynidae</taxon>
        <taxon>Meloidogyninae</taxon>
        <taxon>Meloidogyne</taxon>
    </lineage>
</organism>
<gene>
    <name evidence="2" type="ORF">MENT_LOCUS48229</name>
</gene>
<protein>
    <submittedName>
        <fullName evidence="2">Uncharacterized protein</fullName>
    </submittedName>
</protein>
<reference evidence="2 3" key="1">
    <citation type="submission" date="2020-08" db="EMBL/GenBank/DDBJ databases">
        <authorList>
            <person name="Koutsovoulos G."/>
            <person name="Danchin GJ E."/>
        </authorList>
    </citation>
    <scope>NUCLEOTIDE SEQUENCE [LARGE SCALE GENOMIC DNA]</scope>
</reference>
<evidence type="ECO:0000313" key="2">
    <source>
        <dbReference type="EMBL" id="CAD2195161.1"/>
    </source>
</evidence>
<name>A0A6V7X741_MELEN</name>
<proteinExistence type="predicted"/>
<keyword evidence="1" id="KW-0472">Membrane</keyword>
<keyword evidence="1" id="KW-1133">Transmembrane helix</keyword>
<dbReference type="Proteomes" id="UP000580250">
    <property type="component" value="Unassembled WGS sequence"/>
</dbReference>
<sequence length="123" mass="14599">MIKILFDNEKYIPTQFRAKYGTLTYRNLNIKNLLKFSLDHLIIINELGIKFKCLDKKERCNNYILELLNNGGRNIHLIRFNIEKQALLDLIIKVVIEAFRIWIFGDLSFLILVTFNNLLHSEM</sequence>
<keyword evidence="1" id="KW-0812">Transmembrane</keyword>
<comment type="caution">
    <text evidence="2">The sequence shown here is derived from an EMBL/GenBank/DDBJ whole genome shotgun (WGS) entry which is preliminary data.</text>
</comment>
<dbReference type="EMBL" id="CAJEWN010001184">
    <property type="protein sequence ID" value="CAD2195161.1"/>
    <property type="molecule type" value="Genomic_DNA"/>
</dbReference>
<evidence type="ECO:0000256" key="1">
    <source>
        <dbReference type="SAM" id="Phobius"/>
    </source>
</evidence>
<accession>A0A6V7X741</accession>
<dbReference type="AlphaFoldDB" id="A0A6V7X741"/>
<feature type="transmembrane region" description="Helical" evidence="1">
    <location>
        <begin position="101"/>
        <end position="119"/>
    </location>
</feature>
<evidence type="ECO:0000313" key="3">
    <source>
        <dbReference type="Proteomes" id="UP000580250"/>
    </source>
</evidence>